<feature type="compositionally biased region" description="Polar residues" evidence="1">
    <location>
        <begin position="297"/>
        <end position="310"/>
    </location>
</feature>
<feature type="region of interest" description="Disordered" evidence="1">
    <location>
        <begin position="125"/>
        <end position="145"/>
    </location>
</feature>
<dbReference type="AlphaFoldDB" id="A0AAN9FUT6"/>
<name>A0AAN9FUT6_HALRR</name>
<accession>A0AAN9FUT6</accession>
<feature type="compositionally biased region" description="Basic and acidic residues" evidence="1">
    <location>
        <begin position="132"/>
        <end position="141"/>
    </location>
</feature>
<reference evidence="2 3" key="1">
    <citation type="submission" date="2023-11" db="EMBL/GenBank/DDBJ databases">
        <title>Halocaridina rubra genome assembly.</title>
        <authorList>
            <person name="Smith C."/>
        </authorList>
    </citation>
    <scope>NUCLEOTIDE SEQUENCE [LARGE SCALE GENOMIC DNA]</scope>
    <source>
        <strain evidence="2">EP-1</strain>
        <tissue evidence="2">Whole</tissue>
    </source>
</reference>
<dbReference type="GO" id="GO:0005634">
    <property type="term" value="C:nucleus"/>
    <property type="evidence" value="ECO:0007669"/>
    <property type="project" value="TreeGrafter"/>
</dbReference>
<evidence type="ECO:0000313" key="3">
    <source>
        <dbReference type="Proteomes" id="UP001381693"/>
    </source>
</evidence>
<evidence type="ECO:0000313" key="2">
    <source>
        <dbReference type="EMBL" id="KAK7086912.1"/>
    </source>
</evidence>
<dbReference type="EMBL" id="JAXCGZ010000048">
    <property type="protein sequence ID" value="KAK7086912.1"/>
    <property type="molecule type" value="Genomic_DNA"/>
</dbReference>
<keyword evidence="3" id="KW-1185">Reference proteome</keyword>
<dbReference type="InterPro" id="IPR019370">
    <property type="entry name" value="E2F-assoc_phosphoprotein"/>
</dbReference>
<feature type="compositionally biased region" description="Low complexity" evidence="1">
    <location>
        <begin position="88"/>
        <end position="97"/>
    </location>
</feature>
<gene>
    <name evidence="2" type="ORF">SK128_008835</name>
</gene>
<feature type="region of interest" description="Disordered" evidence="1">
    <location>
        <begin position="297"/>
        <end position="323"/>
    </location>
</feature>
<dbReference type="Pfam" id="PF10238">
    <property type="entry name" value="Eapp_C"/>
    <property type="match status" value="1"/>
</dbReference>
<dbReference type="PANTHER" id="PTHR15967:SF0">
    <property type="entry name" value="E2F-ASSOCIATED PHOSPHOPROTEIN"/>
    <property type="match status" value="1"/>
</dbReference>
<evidence type="ECO:0000256" key="1">
    <source>
        <dbReference type="SAM" id="MobiDB-lite"/>
    </source>
</evidence>
<organism evidence="2 3">
    <name type="scientific">Halocaridina rubra</name>
    <name type="common">Hawaiian red shrimp</name>
    <dbReference type="NCBI Taxonomy" id="373956"/>
    <lineage>
        <taxon>Eukaryota</taxon>
        <taxon>Metazoa</taxon>
        <taxon>Ecdysozoa</taxon>
        <taxon>Arthropoda</taxon>
        <taxon>Crustacea</taxon>
        <taxon>Multicrustacea</taxon>
        <taxon>Malacostraca</taxon>
        <taxon>Eumalacostraca</taxon>
        <taxon>Eucarida</taxon>
        <taxon>Decapoda</taxon>
        <taxon>Pleocyemata</taxon>
        <taxon>Caridea</taxon>
        <taxon>Atyoidea</taxon>
        <taxon>Atyidae</taxon>
        <taxon>Halocaridina</taxon>
    </lineage>
</organism>
<proteinExistence type="predicted"/>
<feature type="region of interest" description="Disordered" evidence="1">
    <location>
        <begin position="88"/>
        <end position="109"/>
    </location>
</feature>
<sequence>MAWCDHGDDNDLDDNYLDWSDDENFHCHSKYVVSSSSDEDEGRFLERLKSSRLVKKAKQDSKDDFEREMSSELSMTMQKLTDSLCQTSTTTTTASATVSDKTNETKSLEKPPEFYDDIYFDSDDSDGGIPEVQHKSPDHNKSGVTVGKKNKRRILSNDELFYDPHMDDRNQAWMDKMRRSYQVCSNKRSGTSQAKQKPLPESDAVLNCPACLTMLCMDCQRHEIYHNQYRAMFVFNCVVNRSEVLKFQKKNQKKKEYFKNKKKFKVQNSNADILSPEDLNLGKEILIQKNLEVSNQVQGESSNYSKNDNSLSKDDCSSNGQLPNKTEVADQAWKEHVTLVVCGISADQMIRPGFPTSLEKLFYDSFHCNQVPEVKNYLEKVLLIIDDAPGYTKSLVAIDSHRPDAKIVTTLNNKHSTPTPRET</sequence>
<dbReference type="PANTHER" id="PTHR15967">
    <property type="entry name" value="E2F-ASSOCIATED PHOSPHOPROTEIN"/>
    <property type="match status" value="1"/>
</dbReference>
<protein>
    <submittedName>
        <fullName evidence="2">Uncharacterized protein</fullName>
    </submittedName>
</protein>
<dbReference type="Proteomes" id="UP001381693">
    <property type="component" value="Unassembled WGS sequence"/>
</dbReference>
<comment type="caution">
    <text evidence="2">The sequence shown here is derived from an EMBL/GenBank/DDBJ whole genome shotgun (WGS) entry which is preliminary data.</text>
</comment>